<reference evidence="7 8" key="1">
    <citation type="submission" date="2024-05" db="EMBL/GenBank/DDBJ databases">
        <authorList>
            <person name="Wallberg A."/>
        </authorList>
    </citation>
    <scope>NUCLEOTIDE SEQUENCE [LARGE SCALE GENOMIC DNA]</scope>
</reference>
<dbReference type="GO" id="GO:0000014">
    <property type="term" value="F:single-stranded DNA endodeoxyribonuclease activity"/>
    <property type="evidence" value="ECO:0007669"/>
    <property type="project" value="TreeGrafter"/>
</dbReference>
<sequence length="338" mass="38765">AQTSNIISVTNRVDNVDGIVLSNVNQYCPTRCDMADNEVKCEWKWKSAERRPIIVINNKLLHPKPNQVYRYSVNRDDTDLTLICKGNGNHFMNFGQQTITARCYGDGKFYVTDFENGFPDEGHRVEDMECENKIHADITPFPDDPLICKGYLLKIGFNDVQPFHELIKVCFERNLQKTIWTKHTIQGKSLLAGDNRPDTKFNFGPMPFFTPGDQSYFTVNLPTLYKSFPYITRLGLEDFAIKCSESLRLDKGHMAPSGDFVTSTEKQASFYYINSFPQWSTINQGNWLKVEFSVQNLAKHLGEDLEIITGGLEVLKDIYLKSDPNKVPVPDFTWKIIF</sequence>
<keyword evidence="3" id="KW-0378">Hydrolase</keyword>
<evidence type="ECO:0000259" key="6">
    <source>
        <dbReference type="SMART" id="SM00892"/>
    </source>
</evidence>
<feature type="domain" description="DNA/RNA non-specific endonuclease/pyrophosphatase/phosphodiesterase" evidence="6">
    <location>
        <begin position="163"/>
        <end position="338"/>
    </location>
</feature>
<comment type="similarity">
    <text evidence="1">Belongs to the DNA/RNA non-specific endonuclease family.</text>
</comment>
<accession>A0AAV2Q073</accession>
<feature type="non-terminal residue" evidence="7">
    <location>
        <position position="338"/>
    </location>
</feature>
<protein>
    <recommendedName>
        <fullName evidence="6">DNA/RNA non-specific endonuclease/pyrophosphatase/phosphodiesterase domain-containing protein</fullName>
    </recommendedName>
</protein>
<dbReference type="Gene3D" id="3.40.570.10">
    <property type="entry name" value="Extracellular Endonuclease, subunit A"/>
    <property type="match status" value="1"/>
</dbReference>
<evidence type="ECO:0000256" key="5">
    <source>
        <dbReference type="PIRSR" id="PIRSR640255-2"/>
    </source>
</evidence>
<dbReference type="GO" id="GO:0004521">
    <property type="term" value="F:RNA endonuclease activity"/>
    <property type="evidence" value="ECO:0007669"/>
    <property type="project" value="TreeGrafter"/>
</dbReference>
<evidence type="ECO:0000256" key="1">
    <source>
        <dbReference type="ARBA" id="ARBA00010052"/>
    </source>
</evidence>
<evidence type="ECO:0000313" key="8">
    <source>
        <dbReference type="Proteomes" id="UP001497623"/>
    </source>
</evidence>
<dbReference type="GO" id="GO:0005743">
    <property type="term" value="C:mitochondrial inner membrane"/>
    <property type="evidence" value="ECO:0007669"/>
    <property type="project" value="TreeGrafter"/>
</dbReference>
<dbReference type="SMART" id="SM00892">
    <property type="entry name" value="Endonuclease_NS"/>
    <property type="match status" value="1"/>
</dbReference>
<dbReference type="InterPro" id="IPR001604">
    <property type="entry name" value="Endo_G_ENPP1-like_dom"/>
</dbReference>
<evidence type="ECO:0000256" key="4">
    <source>
        <dbReference type="PIRSR" id="PIRSR640255-1"/>
    </source>
</evidence>
<keyword evidence="2" id="KW-0540">Nuclease</keyword>
<name>A0AAV2Q073_MEGNR</name>
<dbReference type="GO" id="GO:0006309">
    <property type="term" value="P:apoptotic DNA fragmentation"/>
    <property type="evidence" value="ECO:0007669"/>
    <property type="project" value="TreeGrafter"/>
</dbReference>
<feature type="binding site" evidence="5">
    <location>
        <position position="283"/>
    </location>
    <ligand>
        <name>Mg(2+)</name>
        <dbReference type="ChEBI" id="CHEBI:18420"/>
        <note>catalytic</note>
    </ligand>
</feature>
<evidence type="ECO:0000313" key="7">
    <source>
        <dbReference type="EMBL" id="CAL4067473.1"/>
    </source>
</evidence>
<keyword evidence="8" id="KW-1185">Reference proteome</keyword>
<dbReference type="GO" id="GO:0003676">
    <property type="term" value="F:nucleic acid binding"/>
    <property type="evidence" value="ECO:0007669"/>
    <property type="project" value="InterPro"/>
</dbReference>
<dbReference type="PANTHER" id="PTHR13966:SF17">
    <property type="entry name" value="ENDONUCLEASE-RELATED"/>
    <property type="match status" value="1"/>
</dbReference>
<evidence type="ECO:0000256" key="3">
    <source>
        <dbReference type="ARBA" id="ARBA00022759"/>
    </source>
</evidence>
<dbReference type="PANTHER" id="PTHR13966">
    <property type="entry name" value="ENDONUCLEASE RELATED"/>
    <property type="match status" value="1"/>
</dbReference>
<feature type="active site" description="Proton acceptor" evidence="4">
    <location>
        <position position="253"/>
    </location>
</feature>
<comment type="caution">
    <text evidence="7">The sequence shown here is derived from an EMBL/GenBank/DDBJ whole genome shotgun (WGS) entry which is preliminary data.</text>
</comment>
<feature type="non-terminal residue" evidence="7">
    <location>
        <position position="1"/>
    </location>
</feature>
<keyword evidence="3" id="KW-0255">Endonuclease</keyword>
<dbReference type="EMBL" id="CAXKWB010002713">
    <property type="protein sequence ID" value="CAL4067473.1"/>
    <property type="molecule type" value="Genomic_DNA"/>
</dbReference>
<dbReference type="GO" id="GO:0046872">
    <property type="term" value="F:metal ion binding"/>
    <property type="evidence" value="ECO:0007669"/>
    <property type="project" value="UniProtKB-KW"/>
</dbReference>
<dbReference type="InterPro" id="IPR044929">
    <property type="entry name" value="DNA/RNA_non-sp_Endonuclease_sf"/>
</dbReference>
<dbReference type="AlphaFoldDB" id="A0AAV2Q073"/>
<dbReference type="GO" id="GO:0005634">
    <property type="term" value="C:nucleus"/>
    <property type="evidence" value="ECO:0007669"/>
    <property type="project" value="TreeGrafter"/>
</dbReference>
<proteinExistence type="inferred from homology"/>
<dbReference type="Proteomes" id="UP001497623">
    <property type="component" value="Unassembled WGS sequence"/>
</dbReference>
<dbReference type="SUPFAM" id="SSF54060">
    <property type="entry name" value="His-Me finger endonucleases"/>
    <property type="match status" value="1"/>
</dbReference>
<keyword evidence="5" id="KW-0479">Metal-binding</keyword>
<dbReference type="Pfam" id="PF01223">
    <property type="entry name" value="Endonuclease_NS"/>
    <property type="match status" value="1"/>
</dbReference>
<dbReference type="InterPro" id="IPR040255">
    <property type="entry name" value="Non-specific_endonuclease"/>
</dbReference>
<organism evidence="7 8">
    <name type="scientific">Meganyctiphanes norvegica</name>
    <name type="common">Northern krill</name>
    <name type="synonym">Thysanopoda norvegica</name>
    <dbReference type="NCBI Taxonomy" id="48144"/>
    <lineage>
        <taxon>Eukaryota</taxon>
        <taxon>Metazoa</taxon>
        <taxon>Ecdysozoa</taxon>
        <taxon>Arthropoda</taxon>
        <taxon>Crustacea</taxon>
        <taxon>Multicrustacea</taxon>
        <taxon>Malacostraca</taxon>
        <taxon>Eumalacostraca</taxon>
        <taxon>Eucarida</taxon>
        <taxon>Euphausiacea</taxon>
        <taxon>Euphausiidae</taxon>
        <taxon>Meganyctiphanes</taxon>
    </lineage>
</organism>
<gene>
    <name evidence="7" type="ORF">MNOR_LOCUS6527</name>
</gene>
<dbReference type="InterPro" id="IPR044925">
    <property type="entry name" value="His-Me_finger_sf"/>
</dbReference>
<evidence type="ECO:0000256" key="2">
    <source>
        <dbReference type="ARBA" id="ARBA00022722"/>
    </source>
</evidence>